<name>A0ABS0AIT8_9GAMM</name>
<dbReference type="EMBL" id="ARXR01000028">
    <property type="protein sequence ID" value="MBF5054048.1"/>
    <property type="molecule type" value="Genomic_DNA"/>
</dbReference>
<evidence type="ECO:0000256" key="5">
    <source>
        <dbReference type="ARBA" id="ARBA00093797"/>
    </source>
</evidence>
<organism evidence="7 8">
    <name type="scientific">Alloalcanivorax venustensis ISO4</name>
    <dbReference type="NCBI Taxonomy" id="1177184"/>
    <lineage>
        <taxon>Bacteria</taxon>
        <taxon>Pseudomonadati</taxon>
        <taxon>Pseudomonadota</taxon>
        <taxon>Gammaproteobacteria</taxon>
        <taxon>Oceanospirillales</taxon>
        <taxon>Alcanivoracaceae</taxon>
        <taxon>Alloalcanivorax</taxon>
    </lineage>
</organism>
<accession>A0ABS0AIT8</accession>
<evidence type="ECO:0000256" key="6">
    <source>
        <dbReference type="SAM" id="MobiDB-lite"/>
    </source>
</evidence>
<comment type="subcellular location">
    <subcellularLocation>
        <location evidence="1">Cytoplasm</location>
        <location evidence="1">Cytosol</location>
    </subcellularLocation>
</comment>
<evidence type="ECO:0000313" key="8">
    <source>
        <dbReference type="Proteomes" id="UP000644441"/>
    </source>
</evidence>
<dbReference type="RefSeq" id="WP_142948120.1">
    <property type="nucleotide sequence ID" value="NZ_ARXR01000028.1"/>
</dbReference>
<feature type="region of interest" description="Disordered" evidence="6">
    <location>
        <begin position="106"/>
        <end position="134"/>
    </location>
</feature>
<sequence>MTEIESPRRALSAEQVLLAYEALLARSGRMLDCVRRQDWDALMDEEAHYLVDVEQLSSREQDTALDPSQRARKAELLERILERDLEIRRCLVARRDELAGLIGTSRRKRDLRRSYGPQEATSMDSAFHLDEDTP</sequence>
<evidence type="ECO:0000256" key="1">
    <source>
        <dbReference type="ARBA" id="ARBA00004514"/>
    </source>
</evidence>
<protein>
    <recommendedName>
        <fullName evidence="5">Flagellar protein FliT</fullName>
    </recommendedName>
</protein>
<reference evidence="7 8" key="1">
    <citation type="submission" date="2012-09" db="EMBL/GenBank/DDBJ databases">
        <title>Genome Sequence of alkane-degrading Bacterium Alcanivorax venustensis ISO4.</title>
        <authorList>
            <person name="Lai Q."/>
            <person name="Shao Z."/>
        </authorList>
    </citation>
    <scope>NUCLEOTIDE SEQUENCE [LARGE SCALE GENOMIC DNA]</scope>
    <source>
        <strain evidence="7 8">ISO4</strain>
    </source>
</reference>
<dbReference type="Proteomes" id="UP000644441">
    <property type="component" value="Unassembled WGS sequence"/>
</dbReference>
<comment type="caution">
    <text evidence="7">The sequence shown here is derived from an EMBL/GenBank/DDBJ whole genome shotgun (WGS) entry which is preliminary data.</text>
</comment>
<keyword evidence="2" id="KW-0963">Cytoplasm</keyword>
<evidence type="ECO:0000313" key="7">
    <source>
        <dbReference type="EMBL" id="MBF5054048.1"/>
    </source>
</evidence>
<dbReference type="Pfam" id="PF05400">
    <property type="entry name" value="FliT"/>
    <property type="match status" value="1"/>
</dbReference>
<evidence type="ECO:0000256" key="3">
    <source>
        <dbReference type="ARBA" id="ARBA00022795"/>
    </source>
</evidence>
<proteinExistence type="predicted"/>
<dbReference type="InterPro" id="IPR008622">
    <property type="entry name" value="FliT"/>
</dbReference>
<dbReference type="Gene3D" id="1.20.58.380">
    <property type="entry name" value="Flagellar protein flit"/>
    <property type="match status" value="1"/>
</dbReference>
<gene>
    <name evidence="7" type="ORF">ISO4_02650</name>
</gene>
<keyword evidence="4" id="KW-0143">Chaperone</keyword>
<evidence type="ECO:0000256" key="2">
    <source>
        <dbReference type="ARBA" id="ARBA00022490"/>
    </source>
</evidence>
<dbReference type="GeneID" id="99767544"/>
<keyword evidence="8" id="KW-1185">Reference proteome</keyword>
<evidence type="ECO:0000256" key="4">
    <source>
        <dbReference type="ARBA" id="ARBA00023186"/>
    </source>
</evidence>
<keyword evidence="3" id="KW-1005">Bacterial flagellum biogenesis</keyword>